<dbReference type="AlphaFoldDB" id="U4Q7V0"/>
<gene>
    <name evidence="1" type="ORF">BN877_II0024</name>
</gene>
<reference evidence="1 2" key="1">
    <citation type="journal article" date="2013" name="Genome Announc.">
        <title>Complete Genome Sequence of the Sesbania Symbiont and Rice Growth-Promoting Endophyte Rhizobium sp. Strain IRBG74.</title>
        <authorList>
            <person name="Crook M.B."/>
            <person name="Mitra S."/>
            <person name="Ane J.M."/>
            <person name="Sadowsky M.J."/>
            <person name="Gyaneshwar P."/>
        </authorList>
    </citation>
    <scope>NUCLEOTIDE SEQUENCE [LARGE SCALE GENOMIC DNA]</scope>
    <source>
        <strain evidence="1 2">IRBG74</strain>
    </source>
</reference>
<sequence length="81" mass="8715">MLYLNDTTALIEEKTLRGNLDEPVGSDIKASRFAISHYSNTFACCTGPKPINASLHVQGSQNTVPGQGFKAASHLFGIIHI</sequence>
<proteinExistence type="predicted"/>
<dbReference type="Proteomes" id="UP000016944">
    <property type="component" value="Chromosome II"/>
</dbReference>
<dbReference type="KEGG" id="rir:BN877_II0024"/>
<dbReference type="HOGENOM" id="CLU_2571472_0_0_5"/>
<dbReference type="PATRIC" id="fig|424182.3.peg.2896"/>
<accession>U4Q7V0</accession>
<evidence type="ECO:0000313" key="1">
    <source>
        <dbReference type="EMBL" id="CDI09826.1"/>
    </source>
</evidence>
<evidence type="ECO:0000313" key="2">
    <source>
        <dbReference type="Proteomes" id="UP000016944"/>
    </source>
</evidence>
<name>U4Q7V0_9HYPH</name>
<dbReference type="EMBL" id="HG518323">
    <property type="protein sequence ID" value="CDI09826.1"/>
    <property type="molecule type" value="Genomic_DNA"/>
</dbReference>
<protein>
    <submittedName>
        <fullName evidence="1">Uncharacterized protein</fullName>
    </submittedName>
</protein>
<organism evidence="1 2">
    <name type="scientific">Agrobacterium pusense</name>
    <dbReference type="NCBI Taxonomy" id="648995"/>
    <lineage>
        <taxon>Bacteria</taxon>
        <taxon>Pseudomonadati</taxon>
        <taxon>Pseudomonadota</taxon>
        <taxon>Alphaproteobacteria</taxon>
        <taxon>Hyphomicrobiales</taxon>
        <taxon>Rhizobiaceae</taxon>
        <taxon>Rhizobium/Agrobacterium group</taxon>
        <taxon>Agrobacterium</taxon>
    </lineage>
</organism>